<dbReference type="EMBL" id="MCGO01000024">
    <property type="protein sequence ID" value="ORY43865.1"/>
    <property type="molecule type" value="Genomic_DNA"/>
</dbReference>
<dbReference type="STRING" id="329046.A0A1Y2CC15"/>
<name>A0A1Y2CC15_9FUNG</name>
<keyword evidence="4" id="KW-0234">DNA repair</keyword>
<dbReference type="Pfam" id="PF02144">
    <property type="entry name" value="Rad1"/>
    <property type="match status" value="1"/>
</dbReference>
<organism evidence="7 8">
    <name type="scientific">Rhizoclosmatium globosum</name>
    <dbReference type="NCBI Taxonomy" id="329046"/>
    <lineage>
        <taxon>Eukaryota</taxon>
        <taxon>Fungi</taxon>
        <taxon>Fungi incertae sedis</taxon>
        <taxon>Chytridiomycota</taxon>
        <taxon>Chytridiomycota incertae sedis</taxon>
        <taxon>Chytridiomycetes</taxon>
        <taxon>Chytridiales</taxon>
        <taxon>Chytriomycetaceae</taxon>
        <taxon>Rhizoclosmatium</taxon>
    </lineage>
</organism>
<dbReference type="GO" id="GO:0006281">
    <property type="term" value="P:DNA repair"/>
    <property type="evidence" value="ECO:0007669"/>
    <property type="project" value="UniProtKB-KW"/>
</dbReference>
<dbReference type="PANTHER" id="PTHR10870:SF0">
    <property type="entry name" value="CELL CYCLE CHECKPOINT PROTEIN RAD1"/>
    <property type="match status" value="1"/>
</dbReference>
<evidence type="ECO:0008006" key="9">
    <source>
        <dbReference type="Google" id="ProtNLM"/>
    </source>
</evidence>
<comment type="similarity">
    <text evidence="2">Belongs to the rad1 family.</text>
</comment>
<evidence type="ECO:0000256" key="3">
    <source>
        <dbReference type="ARBA" id="ARBA00022763"/>
    </source>
</evidence>
<evidence type="ECO:0000313" key="7">
    <source>
        <dbReference type="EMBL" id="ORY43865.1"/>
    </source>
</evidence>
<evidence type="ECO:0000256" key="6">
    <source>
        <dbReference type="SAM" id="MobiDB-lite"/>
    </source>
</evidence>
<evidence type="ECO:0000313" key="8">
    <source>
        <dbReference type="Proteomes" id="UP000193642"/>
    </source>
</evidence>
<dbReference type="PANTHER" id="PTHR10870">
    <property type="entry name" value="CELL CYCLE CHECKPOINT PROTEIN RAD1"/>
    <property type="match status" value="1"/>
</dbReference>
<keyword evidence="5" id="KW-0539">Nucleus</keyword>
<proteinExistence type="inferred from homology"/>
<dbReference type="InterPro" id="IPR046938">
    <property type="entry name" value="DNA_clamp_sf"/>
</dbReference>
<keyword evidence="8" id="KW-1185">Reference proteome</keyword>
<dbReference type="OrthoDB" id="337581at2759"/>
<keyword evidence="3" id="KW-0227">DNA damage</keyword>
<accession>A0A1Y2CC15</accession>
<feature type="region of interest" description="Disordered" evidence="6">
    <location>
        <begin position="110"/>
        <end position="130"/>
    </location>
</feature>
<comment type="caution">
    <text evidence="7">The sequence shown here is derived from an EMBL/GenBank/DDBJ whole genome shotgun (WGS) entry which is preliminary data.</text>
</comment>
<reference evidence="7 8" key="1">
    <citation type="submission" date="2016-07" db="EMBL/GenBank/DDBJ databases">
        <title>Pervasive Adenine N6-methylation of Active Genes in Fungi.</title>
        <authorList>
            <consortium name="DOE Joint Genome Institute"/>
            <person name="Mondo S.J."/>
            <person name="Dannebaum R.O."/>
            <person name="Kuo R.C."/>
            <person name="Labutti K."/>
            <person name="Haridas S."/>
            <person name="Kuo A."/>
            <person name="Salamov A."/>
            <person name="Ahrendt S.R."/>
            <person name="Lipzen A."/>
            <person name="Sullivan W."/>
            <person name="Andreopoulos W.B."/>
            <person name="Clum A."/>
            <person name="Lindquist E."/>
            <person name="Daum C."/>
            <person name="Ramamoorthy G.K."/>
            <person name="Gryganskyi A."/>
            <person name="Culley D."/>
            <person name="Magnuson J.K."/>
            <person name="James T.Y."/>
            <person name="O'Malley M.A."/>
            <person name="Stajich J.E."/>
            <person name="Spatafora J.W."/>
            <person name="Visel A."/>
            <person name="Grigoriev I.V."/>
        </authorList>
    </citation>
    <scope>NUCLEOTIDE SEQUENCE [LARGE SCALE GENOMIC DNA]</scope>
    <source>
        <strain evidence="7 8">JEL800</strain>
    </source>
</reference>
<evidence type="ECO:0000256" key="5">
    <source>
        <dbReference type="ARBA" id="ARBA00023242"/>
    </source>
</evidence>
<evidence type="ECO:0000256" key="4">
    <source>
        <dbReference type="ARBA" id="ARBA00023204"/>
    </source>
</evidence>
<dbReference type="SUPFAM" id="SSF55979">
    <property type="entry name" value="DNA clamp"/>
    <property type="match status" value="1"/>
</dbReference>
<sequence length="362" mass="38819">MKLELTDSRSLLSILKALHQPPAKEKDAGTIKVVCRVSPTRGLVLSALLPHRTCQLHAALPKSAFHSFETDNAPDDDNDADTDLLLCVDLDAFTESAGIFGGTSAVPFGQGESSLSPNDKDDDQSRFGGINFNNPGGMAGAAGGTQHHSRYQSHYRTQGGAPTPSQSVSLVITHDPVGSHLILTLQNARVKSVARLKTLQLETSQEDIMLLETQFGNSDVCCKITMKSIWLTHAISELDPSTDTLKIHVSPRTPHLRISSRGLAGETVVEYMGGSNEFGTASDEADALESVKCDQEVAYEYKYSVVQPALKTLLVLSTRVSLRLNGEGMLSMQFMVPVSESTGVGGAQMGYVNFVCLPDIGA</sequence>
<gene>
    <name evidence="7" type="ORF">BCR33DRAFT_785659</name>
</gene>
<dbReference type="Gene3D" id="3.70.10.10">
    <property type="match status" value="1"/>
</dbReference>
<dbReference type="PRINTS" id="PR01245">
    <property type="entry name" value="RAD1REC1"/>
</dbReference>
<dbReference type="AlphaFoldDB" id="A0A1Y2CC15"/>
<dbReference type="InterPro" id="IPR003021">
    <property type="entry name" value="Rad1_Rec1_Rad17"/>
</dbReference>
<evidence type="ECO:0000256" key="2">
    <source>
        <dbReference type="ARBA" id="ARBA00010991"/>
    </source>
</evidence>
<dbReference type="GO" id="GO:0030896">
    <property type="term" value="C:checkpoint clamp complex"/>
    <property type="evidence" value="ECO:0007669"/>
    <property type="project" value="TreeGrafter"/>
</dbReference>
<comment type="subcellular location">
    <subcellularLocation>
        <location evidence="1">Nucleus</location>
    </subcellularLocation>
</comment>
<dbReference type="GO" id="GO:0000077">
    <property type="term" value="P:DNA damage checkpoint signaling"/>
    <property type="evidence" value="ECO:0007669"/>
    <property type="project" value="InterPro"/>
</dbReference>
<dbReference type="Proteomes" id="UP000193642">
    <property type="component" value="Unassembled WGS sequence"/>
</dbReference>
<protein>
    <recommendedName>
        <fullName evidence="9">Rad1-domain-containing protein</fullName>
    </recommendedName>
</protein>
<evidence type="ECO:0000256" key="1">
    <source>
        <dbReference type="ARBA" id="ARBA00004123"/>
    </source>
</evidence>